<dbReference type="SMART" id="SM00086">
    <property type="entry name" value="PAC"/>
    <property type="match status" value="2"/>
</dbReference>
<gene>
    <name evidence="10" type="ORF">BB934_42450</name>
</gene>
<feature type="domain" description="PAS" evidence="8">
    <location>
        <begin position="12"/>
        <end position="69"/>
    </location>
</feature>
<dbReference type="Gene3D" id="1.10.287.130">
    <property type="match status" value="1"/>
</dbReference>
<accession>A0A1B2EY39</accession>
<comment type="catalytic activity">
    <reaction evidence="1">
        <text>ATP + protein L-histidine = ADP + protein N-phospho-L-histidine.</text>
        <dbReference type="EC" id="2.7.13.3"/>
    </reaction>
</comment>
<dbReference type="PRINTS" id="PR00344">
    <property type="entry name" value="BCTRLSENSOR"/>
</dbReference>
<dbReference type="Pfam" id="PF00072">
    <property type="entry name" value="Response_reg"/>
    <property type="match status" value="1"/>
</dbReference>
<evidence type="ECO:0000256" key="3">
    <source>
        <dbReference type="ARBA" id="ARBA00022553"/>
    </source>
</evidence>
<dbReference type="SMART" id="SM00091">
    <property type="entry name" value="PAS"/>
    <property type="match status" value="2"/>
</dbReference>
<name>A0A1B2EY39_9HYPH</name>
<dbReference type="InterPro" id="IPR036097">
    <property type="entry name" value="HisK_dim/P_sf"/>
</dbReference>
<dbReference type="Gene3D" id="3.30.565.10">
    <property type="entry name" value="Histidine kinase-like ATPase, C-terminal domain"/>
    <property type="match status" value="1"/>
</dbReference>
<evidence type="ECO:0000256" key="4">
    <source>
        <dbReference type="PROSITE-ProRule" id="PRU00169"/>
    </source>
</evidence>
<dbReference type="InterPro" id="IPR000014">
    <property type="entry name" value="PAS"/>
</dbReference>
<dbReference type="Pfam" id="PF02518">
    <property type="entry name" value="HATPase_c"/>
    <property type="match status" value="1"/>
</dbReference>
<dbReference type="InterPro" id="IPR004358">
    <property type="entry name" value="Sig_transdc_His_kin-like_C"/>
</dbReference>
<evidence type="ECO:0000259" key="6">
    <source>
        <dbReference type="PROSITE" id="PS50109"/>
    </source>
</evidence>
<dbReference type="PROSITE" id="PS50109">
    <property type="entry name" value="HIS_KIN"/>
    <property type="match status" value="1"/>
</dbReference>
<feature type="compositionally biased region" description="Acidic residues" evidence="5">
    <location>
        <begin position="512"/>
        <end position="521"/>
    </location>
</feature>
<dbReference type="KEGG" id="moc:BB934_42450"/>
<feature type="domain" description="Histidine kinase" evidence="6">
    <location>
        <begin position="288"/>
        <end position="509"/>
    </location>
</feature>
<evidence type="ECO:0000259" key="8">
    <source>
        <dbReference type="PROSITE" id="PS50112"/>
    </source>
</evidence>
<dbReference type="SMART" id="SM00448">
    <property type="entry name" value="REC"/>
    <property type="match status" value="1"/>
</dbReference>
<proteinExistence type="predicted"/>
<dbReference type="InterPro" id="IPR005467">
    <property type="entry name" value="His_kinase_dom"/>
</dbReference>
<protein>
    <recommendedName>
        <fullName evidence="2">histidine kinase</fullName>
        <ecNumber evidence="2">2.7.13.3</ecNumber>
    </recommendedName>
</protein>
<geneLocation type="plasmid" evidence="10">
    <name>unnamed4</name>
</geneLocation>
<dbReference type="SUPFAM" id="SSF47384">
    <property type="entry name" value="Homodimeric domain of signal transducing histidine kinase"/>
    <property type="match status" value="1"/>
</dbReference>
<dbReference type="Pfam" id="PF00512">
    <property type="entry name" value="HisKA"/>
    <property type="match status" value="1"/>
</dbReference>
<reference evidence="10" key="1">
    <citation type="submission" date="2016-07" db="EMBL/GenBank/DDBJ databases">
        <title>Microvirga ossetica sp. nov. a new species of rhizobia isolated from root nodules of the legume species Vicia alpestris Steven originated from North Ossetia region in the Caucasus.</title>
        <authorList>
            <person name="Safronova V.I."/>
            <person name="Kuznetsova I.G."/>
            <person name="Sazanova A.L."/>
            <person name="Belimov A."/>
            <person name="Andronov E."/>
            <person name="Osledkin Y.S."/>
            <person name="Onishchuk O.P."/>
            <person name="Kurchak O.N."/>
            <person name="Shaposhnikov A.I."/>
            <person name="Willems A."/>
            <person name="Tikhonovich I.A."/>
        </authorList>
    </citation>
    <scope>NUCLEOTIDE SEQUENCE [LARGE SCALE GENOMIC DNA]</scope>
    <source>
        <strain evidence="10">V5/3M</strain>
        <plasmid evidence="10">unnamed4</plasmid>
    </source>
</reference>
<organism evidence="10">
    <name type="scientific">Microvirga ossetica</name>
    <dbReference type="NCBI Taxonomy" id="1882682"/>
    <lineage>
        <taxon>Bacteria</taxon>
        <taxon>Pseudomonadati</taxon>
        <taxon>Pseudomonadota</taxon>
        <taxon>Alphaproteobacteria</taxon>
        <taxon>Hyphomicrobiales</taxon>
        <taxon>Methylobacteriaceae</taxon>
        <taxon>Microvirga</taxon>
    </lineage>
</organism>
<keyword evidence="3 4" id="KW-0597">Phosphoprotein</keyword>
<dbReference type="EMBL" id="CP016620">
    <property type="protein sequence ID" value="ANY84899.1"/>
    <property type="molecule type" value="Genomic_DNA"/>
</dbReference>
<dbReference type="PANTHER" id="PTHR43065:SF49">
    <property type="entry name" value="HISTIDINE KINASE"/>
    <property type="match status" value="1"/>
</dbReference>
<dbReference type="SUPFAM" id="SSF55874">
    <property type="entry name" value="ATPase domain of HSP90 chaperone/DNA topoisomerase II/histidine kinase"/>
    <property type="match status" value="1"/>
</dbReference>
<dbReference type="CDD" id="cd00082">
    <property type="entry name" value="HisKA"/>
    <property type="match status" value="1"/>
</dbReference>
<evidence type="ECO:0000256" key="1">
    <source>
        <dbReference type="ARBA" id="ARBA00000085"/>
    </source>
</evidence>
<feature type="modified residue" description="4-aspartylphosphate" evidence="4">
    <location>
        <position position="583"/>
    </location>
</feature>
<feature type="region of interest" description="Disordered" evidence="5">
    <location>
        <begin position="509"/>
        <end position="532"/>
    </location>
</feature>
<dbReference type="PROSITE" id="PS50112">
    <property type="entry name" value="PAS"/>
    <property type="match status" value="2"/>
</dbReference>
<evidence type="ECO:0000256" key="5">
    <source>
        <dbReference type="SAM" id="MobiDB-lite"/>
    </source>
</evidence>
<dbReference type="InterPro" id="IPR003594">
    <property type="entry name" value="HATPase_dom"/>
</dbReference>
<evidence type="ECO:0000256" key="2">
    <source>
        <dbReference type="ARBA" id="ARBA00012438"/>
    </source>
</evidence>
<dbReference type="SUPFAM" id="SSF55785">
    <property type="entry name" value="PYP-like sensor domain (PAS domain)"/>
    <property type="match status" value="2"/>
</dbReference>
<dbReference type="SMART" id="SM00388">
    <property type="entry name" value="HisKA"/>
    <property type="match status" value="1"/>
</dbReference>
<dbReference type="PROSITE" id="PS50113">
    <property type="entry name" value="PAC"/>
    <property type="match status" value="2"/>
</dbReference>
<dbReference type="AlphaFoldDB" id="A0A1B2EY39"/>
<dbReference type="InterPro" id="IPR036890">
    <property type="entry name" value="HATPase_C_sf"/>
</dbReference>
<evidence type="ECO:0000259" key="9">
    <source>
        <dbReference type="PROSITE" id="PS50113"/>
    </source>
</evidence>
<feature type="domain" description="PAS" evidence="8">
    <location>
        <begin position="141"/>
        <end position="199"/>
    </location>
</feature>
<dbReference type="PANTHER" id="PTHR43065">
    <property type="entry name" value="SENSOR HISTIDINE KINASE"/>
    <property type="match status" value="1"/>
</dbReference>
<dbReference type="InterPro" id="IPR001789">
    <property type="entry name" value="Sig_transdc_resp-reg_receiver"/>
</dbReference>
<keyword evidence="10" id="KW-0418">Kinase</keyword>
<feature type="domain" description="PAC" evidence="9">
    <location>
        <begin position="216"/>
        <end position="268"/>
    </location>
</feature>
<dbReference type="Pfam" id="PF13426">
    <property type="entry name" value="PAS_9"/>
    <property type="match status" value="2"/>
</dbReference>
<dbReference type="InterPro" id="IPR011006">
    <property type="entry name" value="CheY-like_superfamily"/>
</dbReference>
<dbReference type="InterPro" id="IPR001610">
    <property type="entry name" value="PAC"/>
</dbReference>
<evidence type="ECO:0000313" key="10">
    <source>
        <dbReference type="EMBL" id="ANY84899.1"/>
    </source>
</evidence>
<dbReference type="OrthoDB" id="9796100at2"/>
<dbReference type="InterPro" id="IPR003661">
    <property type="entry name" value="HisK_dim/P_dom"/>
</dbReference>
<evidence type="ECO:0000259" key="7">
    <source>
        <dbReference type="PROSITE" id="PS50110"/>
    </source>
</evidence>
<dbReference type="InterPro" id="IPR000700">
    <property type="entry name" value="PAS-assoc_C"/>
</dbReference>
<keyword evidence="10" id="KW-0614">Plasmid</keyword>
<dbReference type="Gene3D" id="3.40.50.2300">
    <property type="match status" value="1"/>
</dbReference>
<dbReference type="SMART" id="SM00387">
    <property type="entry name" value="HATPase_c"/>
    <property type="match status" value="1"/>
</dbReference>
<feature type="domain" description="PAC" evidence="9">
    <location>
        <begin position="87"/>
        <end position="140"/>
    </location>
</feature>
<dbReference type="RefSeq" id="WP_099515739.1">
    <property type="nucleotide sequence ID" value="NZ_CP016620.1"/>
</dbReference>
<dbReference type="Gene3D" id="3.30.450.20">
    <property type="entry name" value="PAS domain"/>
    <property type="match status" value="2"/>
</dbReference>
<dbReference type="NCBIfam" id="TIGR00229">
    <property type="entry name" value="sensory_box"/>
    <property type="match status" value="2"/>
</dbReference>
<dbReference type="EC" id="2.7.13.3" evidence="2"/>
<dbReference type="GO" id="GO:0000155">
    <property type="term" value="F:phosphorelay sensor kinase activity"/>
    <property type="evidence" value="ECO:0007669"/>
    <property type="project" value="InterPro"/>
</dbReference>
<dbReference type="InterPro" id="IPR035965">
    <property type="entry name" value="PAS-like_dom_sf"/>
</dbReference>
<keyword evidence="10" id="KW-0808">Transferase</keyword>
<dbReference type="PROSITE" id="PS50110">
    <property type="entry name" value="RESPONSE_REGULATORY"/>
    <property type="match status" value="1"/>
</dbReference>
<dbReference type="SUPFAM" id="SSF52172">
    <property type="entry name" value="CheY-like"/>
    <property type="match status" value="1"/>
</dbReference>
<feature type="domain" description="Response regulatory" evidence="7">
    <location>
        <begin position="533"/>
        <end position="647"/>
    </location>
</feature>
<dbReference type="CDD" id="cd00130">
    <property type="entry name" value="PAS"/>
    <property type="match status" value="2"/>
</dbReference>
<sequence>MGLEEQHSGQREEDRFRLLVEAVTDYAIYMLDPKGNVASWNPGAQRFKGYLPHEIIGQHFSRFYTEEDRAVDLPRRALRTADQEGRFEHEGWRVRKDGTRFWAHVVIDPIRDASTGTLIGYAKITRDMTERKLAQGSLRRSEERFRMLVQGVTDYAIYMLDPDGCITNWNTGAQRIKGYSEDEIVGQHFSRFYTPEDQEAGLPAVSLATAAREGRFEKEAWRVRKDGTRFWAGVVIDPIFAPDGTLLGYAKITRDLTERREAQIALEQARAALFQAQKMEAIGQLTGGIAHDFNNLLTVIVNGLDLLSRRIQDPKDTKIVEGMHRAAERGQSLNRQLLAFARRQPLKPETANPNAVIKGFEAVLRRACGELITVDITLASSVRSIEVDVPQFEAALLNLVVNARDAMPEGGKIMISSRNVTLDQERANLLSLQPGSYVALTVGDHGPGIPEDVQARVFEPFFTTKEVGKGTGLGLSQVYGFVTQSGGQVELDTEIGKGTRVQLFIPAISGGEGEDDDEGEGEAAQPPRQSLGTDLIVEDEPDVLDMAIQIFESLGYDVLSASNARAALDVLKQEEQIDVLFSDVVMPGGMNGVELAQEARRMRPAMKLLLASGYPMSALDHPELKEISFISKPYRWTELDERLRALRTGSH</sequence>